<keyword evidence="3" id="KW-0067">ATP-binding</keyword>
<evidence type="ECO:0000259" key="4">
    <source>
        <dbReference type="PROSITE" id="PS50893"/>
    </source>
</evidence>
<keyword evidence="2" id="KW-0547">Nucleotide-binding</keyword>
<accession>A0A151A5K6</accession>
<dbReference type="Pfam" id="PF00005">
    <property type="entry name" value="ABC_tran"/>
    <property type="match status" value="1"/>
</dbReference>
<organism evidence="5 6">
    <name type="scientific">Staphylococcus kloosii</name>
    <dbReference type="NCBI Taxonomy" id="29384"/>
    <lineage>
        <taxon>Bacteria</taxon>
        <taxon>Bacillati</taxon>
        <taxon>Bacillota</taxon>
        <taxon>Bacilli</taxon>
        <taxon>Bacillales</taxon>
        <taxon>Staphylococcaceae</taxon>
        <taxon>Staphylococcus</taxon>
    </lineage>
</organism>
<dbReference type="EMBL" id="LUGM01000002">
    <property type="protein sequence ID" value="KYH14525.1"/>
    <property type="molecule type" value="Genomic_DNA"/>
</dbReference>
<comment type="caution">
    <text evidence="5">The sequence shown here is derived from an EMBL/GenBank/DDBJ whole genome shotgun (WGS) entry which is preliminary data.</text>
</comment>
<evidence type="ECO:0000313" key="6">
    <source>
        <dbReference type="Proteomes" id="UP000075418"/>
    </source>
</evidence>
<dbReference type="AlphaFoldDB" id="A0A151A5K6"/>
<evidence type="ECO:0000256" key="2">
    <source>
        <dbReference type="ARBA" id="ARBA00022741"/>
    </source>
</evidence>
<keyword evidence="1" id="KW-0813">Transport</keyword>
<reference evidence="5 6" key="1">
    <citation type="submission" date="2016-02" db="EMBL/GenBank/DDBJ databases">
        <title>Draft genome sequence of hydrocarbon degrading Staphylococcus saprophyticus Strain CNV2, isolated from crude-oil contaminated soil from Noonmati Oil Refinery, Guwahati, Assam, India.</title>
        <authorList>
            <person name="Mukherjee A."/>
            <person name="Chettri B."/>
            <person name="Langpoklakpam J."/>
            <person name="Singh A.K."/>
            <person name="Chattopadhyay D.J."/>
        </authorList>
    </citation>
    <scope>NUCLEOTIDE SEQUENCE [LARGE SCALE GENOMIC DNA]</scope>
    <source>
        <strain evidence="5 6">CNV2</strain>
    </source>
</reference>
<gene>
    <name evidence="5" type="ORF">A0131_07025</name>
</gene>
<dbReference type="RefSeq" id="WP_061854697.1">
    <property type="nucleotide sequence ID" value="NZ_LUGM01000002.1"/>
</dbReference>
<evidence type="ECO:0000313" key="5">
    <source>
        <dbReference type="EMBL" id="KYH14525.1"/>
    </source>
</evidence>
<protein>
    <recommendedName>
        <fullName evidence="4">ABC transporter domain-containing protein</fullName>
    </recommendedName>
</protein>
<dbReference type="GO" id="GO:0016887">
    <property type="term" value="F:ATP hydrolysis activity"/>
    <property type="evidence" value="ECO:0007669"/>
    <property type="project" value="InterPro"/>
</dbReference>
<feature type="domain" description="ABC transporter" evidence="4">
    <location>
        <begin position="6"/>
        <end position="224"/>
    </location>
</feature>
<dbReference type="Proteomes" id="UP000075418">
    <property type="component" value="Unassembled WGS sequence"/>
</dbReference>
<evidence type="ECO:0000256" key="3">
    <source>
        <dbReference type="ARBA" id="ARBA00022840"/>
    </source>
</evidence>
<dbReference type="Gene3D" id="3.40.50.300">
    <property type="entry name" value="P-loop containing nucleotide triphosphate hydrolases"/>
    <property type="match status" value="1"/>
</dbReference>
<sequence length="274" mass="31317">MTQHLIAFHNVSKIINRTTIIKNFSLTIPPNSTTYIQGTNGIGKSVTLKLIAHLIKPTKGKLKVQGTISYMPDVFPKNNKVTVDEFLTTIYKIENARSIHNMNKTLAFYYDKLNLSQFKNKKLIDLSKGTLQKVNIIQTLLKDADIYIFDEPFNGLDHQTLNNFIQLLKKLKATKTLILTSHEYDIANDLATHILNLNNATYTANQSFHQSNVKYVTIPYANHLPQESLQYIEFSENYDNKMTLTVKSADSNKLLDILIKNNHTILEVREESLC</sequence>
<evidence type="ECO:0000256" key="1">
    <source>
        <dbReference type="ARBA" id="ARBA00022448"/>
    </source>
</evidence>
<dbReference type="SMART" id="SM00382">
    <property type="entry name" value="AAA"/>
    <property type="match status" value="1"/>
</dbReference>
<dbReference type="InterPro" id="IPR003593">
    <property type="entry name" value="AAA+_ATPase"/>
</dbReference>
<dbReference type="InterPro" id="IPR051782">
    <property type="entry name" value="ABC_Transporter_VariousFunc"/>
</dbReference>
<dbReference type="GO" id="GO:0005524">
    <property type="term" value="F:ATP binding"/>
    <property type="evidence" value="ECO:0007669"/>
    <property type="project" value="UniProtKB-KW"/>
</dbReference>
<dbReference type="PANTHER" id="PTHR42939:SF1">
    <property type="entry name" value="ABC TRANSPORTER ATP-BINDING PROTEIN ALBC-RELATED"/>
    <property type="match status" value="1"/>
</dbReference>
<dbReference type="PANTHER" id="PTHR42939">
    <property type="entry name" value="ABC TRANSPORTER ATP-BINDING PROTEIN ALBC-RELATED"/>
    <property type="match status" value="1"/>
</dbReference>
<name>A0A151A5K6_9STAP</name>
<dbReference type="InterPro" id="IPR027417">
    <property type="entry name" value="P-loop_NTPase"/>
</dbReference>
<dbReference type="InterPro" id="IPR003439">
    <property type="entry name" value="ABC_transporter-like_ATP-bd"/>
</dbReference>
<dbReference type="SUPFAM" id="SSF52540">
    <property type="entry name" value="P-loop containing nucleoside triphosphate hydrolases"/>
    <property type="match status" value="1"/>
</dbReference>
<proteinExistence type="predicted"/>
<dbReference type="PROSITE" id="PS50893">
    <property type="entry name" value="ABC_TRANSPORTER_2"/>
    <property type="match status" value="1"/>
</dbReference>